<dbReference type="RefSeq" id="XP_766627.1">
    <property type="nucleotide sequence ID" value="XM_761534.1"/>
</dbReference>
<dbReference type="VEuPathDB" id="PiroplasmaDB:TpMuguga_01g01106"/>
<protein>
    <submittedName>
        <fullName evidence="3">Uncharacterized protein</fullName>
    </submittedName>
</protein>
<gene>
    <name evidence="3" type="ordered locus">TP01_1106</name>
</gene>
<sequence length="336" mass="39058">MAYYLPQDRVFINNRKRTASLHPIKTPDLLELNKNFIQQNFRPSSLHAVKHDSNYLLGSSIVNVNFVNNVSHPNRGFEACRNIPILNSPNYQRPHLNVKYPCIVENYSPLIGNVGNHGNMYPLENYTYYRPIPDYCSHTPKNNLNVEDKIIKRKTKDSMEFQQCEDNNESLDPIVTRNYLSNLENDPNSEGQEEIEDDSPLKESRYNFRSLGDSRINARKNKLDEYLDKAKSVKEKADNSHKRVKITSGKPTYEFVAKYPDPVEKELEKWHNSHNSTLKWERIRHGLYSVGGSIVQLIKSNGSLYVEGHGFKKYKGQLGIQKFVEEKESRLLRERI</sequence>
<dbReference type="Proteomes" id="UP000001949">
    <property type="component" value="Unassembled WGS sequence"/>
</dbReference>
<keyword evidence="4" id="KW-1185">Reference proteome</keyword>
<accession>Q4N6R4</accession>
<evidence type="ECO:0000256" key="1">
    <source>
        <dbReference type="SAM" id="Coils"/>
    </source>
</evidence>
<feature type="compositionally biased region" description="Polar residues" evidence="2">
    <location>
        <begin position="181"/>
        <end position="190"/>
    </location>
</feature>
<comment type="caution">
    <text evidence="3">The sequence shown here is derived from an EMBL/GenBank/DDBJ whole genome shotgun (WGS) entry which is preliminary data.</text>
</comment>
<feature type="region of interest" description="Disordered" evidence="2">
    <location>
        <begin position="181"/>
        <end position="203"/>
    </location>
</feature>
<dbReference type="AlphaFoldDB" id="Q4N6R4"/>
<feature type="coiled-coil region" evidence="1">
    <location>
        <begin position="216"/>
        <end position="243"/>
    </location>
</feature>
<reference evidence="3 4" key="1">
    <citation type="journal article" date="2005" name="Science">
        <title>Genome sequence of Theileria parva, a bovine pathogen that transforms lymphocytes.</title>
        <authorList>
            <person name="Gardner M.J."/>
            <person name="Bishop R."/>
            <person name="Shah T."/>
            <person name="de Villiers E.P."/>
            <person name="Carlton J.M."/>
            <person name="Hall N."/>
            <person name="Ren Q."/>
            <person name="Paulsen I.T."/>
            <person name="Pain A."/>
            <person name="Berriman M."/>
            <person name="Wilson R.J.M."/>
            <person name="Sato S."/>
            <person name="Ralph S.A."/>
            <person name="Mann D.J."/>
            <person name="Xiong Z."/>
            <person name="Shallom S.J."/>
            <person name="Weidman J."/>
            <person name="Jiang L."/>
            <person name="Lynn J."/>
            <person name="Weaver B."/>
            <person name="Shoaibi A."/>
            <person name="Domingo A.R."/>
            <person name="Wasawo D."/>
            <person name="Crabtree J."/>
            <person name="Wortman J.R."/>
            <person name="Haas B."/>
            <person name="Angiuoli S.V."/>
            <person name="Creasy T.H."/>
            <person name="Lu C."/>
            <person name="Suh B."/>
            <person name="Silva J.C."/>
            <person name="Utterback T.R."/>
            <person name="Feldblyum T.V."/>
            <person name="Pertea M."/>
            <person name="Allen J."/>
            <person name="Nierman W.C."/>
            <person name="Taracha E.L.N."/>
            <person name="Salzberg S.L."/>
            <person name="White O.R."/>
            <person name="Fitzhugh H.A."/>
            <person name="Morzaria S."/>
            <person name="Venter J.C."/>
            <person name="Fraser C.M."/>
            <person name="Nene V."/>
        </authorList>
    </citation>
    <scope>NUCLEOTIDE SEQUENCE [LARGE SCALE GENOMIC DNA]</scope>
    <source>
        <strain evidence="3 4">Muguga</strain>
    </source>
</reference>
<dbReference type="OMA" id="YVEGHGF"/>
<dbReference type="KEGG" id="tpv:TP01_1106"/>
<keyword evidence="1" id="KW-0175">Coiled coil</keyword>
<dbReference type="EMBL" id="AAGK01000001">
    <property type="protein sequence ID" value="EAN34344.1"/>
    <property type="molecule type" value="Genomic_DNA"/>
</dbReference>
<dbReference type="eggNOG" id="ENOG502SYPI">
    <property type="taxonomic scope" value="Eukaryota"/>
</dbReference>
<dbReference type="InParanoid" id="Q4N6R4"/>
<proteinExistence type="predicted"/>
<name>Q4N6R4_THEPA</name>
<evidence type="ECO:0000313" key="3">
    <source>
        <dbReference type="EMBL" id="EAN34344.1"/>
    </source>
</evidence>
<evidence type="ECO:0000256" key="2">
    <source>
        <dbReference type="SAM" id="MobiDB-lite"/>
    </source>
</evidence>
<organism evidence="3 4">
    <name type="scientific">Theileria parva</name>
    <name type="common">East coast fever infection agent</name>
    <dbReference type="NCBI Taxonomy" id="5875"/>
    <lineage>
        <taxon>Eukaryota</taxon>
        <taxon>Sar</taxon>
        <taxon>Alveolata</taxon>
        <taxon>Apicomplexa</taxon>
        <taxon>Aconoidasida</taxon>
        <taxon>Piroplasmida</taxon>
        <taxon>Theileriidae</taxon>
        <taxon>Theileria</taxon>
    </lineage>
</organism>
<dbReference type="GeneID" id="3502482"/>
<evidence type="ECO:0000313" key="4">
    <source>
        <dbReference type="Proteomes" id="UP000001949"/>
    </source>
</evidence>